<protein>
    <submittedName>
        <fullName evidence="2">Glycosyl transferase family 2</fullName>
    </submittedName>
</protein>
<dbReference type="Pfam" id="PF00535">
    <property type="entry name" value="Glycos_transf_2"/>
    <property type="match status" value="1"/>
</dbReference>
<keyword evidence="3" id="KW-1185">Reference proteome</keyword>
<dbReference type="Gene3D" id="3.90.550.10">
    <property type="entry name" value="Spore Coat Polysaccharide Biosynthesis Protein SpsA, Chain A"/>
    <property type="match status" value="1"/>
</dbReference>
<dbReference type="PANTHER" id="PTHR22916:SF3">
    <property type="entry name" value="UDP-GLCNAC:BETAGAL BETA-1,3-N-ACETYLGLUCOSAMINYLTRANSFERASE-LIKE PROTEIN 1"/>
    <property type="match status" value="1"/>
</dbReference>
<dbReference type="PANTHER" id="PTHR22916">
    <property type="entry name" value="GLYCOSYLTRANSFERASE"/>
    <property type="match status" value="1"/>
</dbReference>
<evidence type="ECO:0000313" key="3">
    <source>
        <dbReference type="Proteomes" id="UP000316167"/>
    </source>
</evidence>
<dbReference type="OrthoDB" id="9815829at2"/>
<dbReference type="EMBL" id="VLLE01000005">
    <property type="protein sequence ID" value="TWI80341.1"/>
    <property type="molecule type" value="Genomic_DNA"/>
</dbReference>
<dbReference type="SUPFAM" id="SSF53448">
    <property type="entry name" value="Nucleotide-diphospho-sugar transferases"/>
    <property type="match status" value="1"/>
</dbReference>
<evidence type="ECO:0000259" key="1">
    <source>
        <dbReference type="Pfam" id="PF00535"/>
    </source>
</evidence>
<dbReference type="RefSeq" id="WP_144887177.1">
    <property type="nucleotide sequence ID" value="NZ_VLLE01000005.1"/>
</dbReference>
<sequence>MSSSPLISVCIPAYKNVVYLERLFQSIQSQTFQDYEIIVTDDSPDAAVGNLVEQYQISLPISYYRNEKPLGSPANWNAAIVHAKGSWIKIMHDDDWFADEHSLAVFADATTQTKAAFIFSGFVNVQLESGAEQSFVINKRHEQMLRQNPLYLFRENYIGHPSTTLIKNELKQWFDESVKWVVDFEFYIRNLQTHDFYAIKQPLIKIGIGSEQITTASFRKREVELPENIYLLNKLGTHCLNNIFVYDYYWRLMRNLYINDVEELKEYVALEQVPFVLKSMIGWQHKLGIKALKKYGAYSKISMTMHYMLFRFRS</sequence>
<dbReference type="AlphaFoldDB" id="A0A562SG92"/>
<accession>A0A562SG92</accession>
<feature type="domain" description="Glycosyltransferase 2-like" evidence="1">
    <location>
        <begin position="8"/>
        <end position="133"/>
    </location>
</feature>
<dbReference type="GO" id="GO:0016758">
    <property type="term" value="F:hexosyltransferase activity"/>
    <property type="evidence" value="ECO:0007669"/>
    <property type="project" value="UniProtKB-ARBA"/>
</dbReference>
<organism evidence="2 3">
    <name type="scientific">Lacibacter cauensis</name>
    <dbReference type="NCBI Taxonomy" id="510947"/>
    <lineage>
        <taxon>Bacteria</taxon>
        <taxon>Pseudomonadati</taxon>
        <taxon>Bacteroidota</taxon>
        <taxon>Chitinophagia</taxon>
        <taxon>Chitinophagales</taxon>
        <taxon>Chitinophagaceae</taxon>
        <taxon>Lacibacter</taxon>
    </lineage>
</organism>
<dbReference type="Proteomes" id="UP000316167">
    <property type="component" value="Unassembled WGS sequence"/>
</dbReference>
<comment type="caution">
    <text evidence="2">The sequence shown here is derived from an EMBL/GenBank/DDBJ whole genome shotgun (WGS) entry which is preliminary data.</text>
</comment>
<name>A0A562SG92_9BACT</name>
<keyword evidence="2" id="KW-0808">Transferase</keyword>
<dbReference type="InterPro" id="IPR001173">
    <property type="entry name" value="Glyco_trans_2-like"/>
</dbReference>
<dbReference type="InterPro" id="IPR029044">
    <property type="entry name" value="Nucleotide-diphossugar_trans"/>
</dbReference>
<reference evidence="2 3" key="1">
    <citation type="journal article" date="2015" name="Stand. Genomic Sci.">
        <title>Genomic Encyclopedia of Bacterial and Archaeal Type Strains, Phase III: the genomes of soil and plant-associated and newly described type strains.</title>
        <authorList>
            <person name="Whitman W.B."/>
            <person name="Woyke T."/>
            <person name="Klenk H.P."/>
            <person name="Zhou Y."/>
            <person name="Lilburn T.G."/>
            <person name="Beck B.J."/>
            <person name="De Vos P."/>
            <person name="Vandamme P."/>
            <person name="Eisen J.A."/>
            <person name="Garrity G."/>
            <person name="Hugenholtz P."/>
            <person name="Kyrpides N.C."/>
        </authorList>
    </citation>
    <scope>NUCLEOTIDE SEQUENCE [LARGE SCALE GENOMIC DNA]</scope>
    <source>
        <strain evidence="2 3">CGMCC 1.7271</strain>
    </source>
</reference>
<gene>
    <name evidence="2" type="ORF">IQ13_3016</name>
</gene>
<proteinExistence type="predicted"/>
<evidence type="ECO:0000313" key="2">
    <source>
        <dbReference type="EMBL" id="TWI80341.1"/>
    </source>
</evidence>